<gene>
    <name evidence="1" type="ORF">EWM62_18910</name>
</gene>
<reference evidence="1 2" key="1">
    <citation type="submission" date="2019-02" db="EMBL/GenBank/DDBJ databases">
        <title>Bacterial novel species Mucilaginibacter sp. 17JY9-4 isolated from soil.</title>
        <authorList>
            <person name="Jung H.-Y."/>
        </authorList>
    </citation>
    <scope>NUCLEOTIDE SEQUENCE [LARGE SCALE GENOMIC DNA]</scope>
    <source>
        <strain evidence="1 2">17JY9-4</strain>
    </source>
</reference>
<dbReference type="Proteomes" id="UP000293331">
    <property type="component" value="Unassembled WGS sequence"/>
</dbReference>
<sequence length="62" mass="7099">MTIITIDIPDNDTAQVIAQLEKLGVSIRESKLDDLDKLTKEDYQKHFAHKANANRNNLSKYL</sequence>
<organism evidence="1 2">
    <name type="scientific">Mucilaginibacter terrigena</name>
    <dbReference type="NCBI Taxonomy" id="2492395"/>
    <lineage>
        <taxon>Bacteria</taxon>
        <taxon>Pseudomonadati</taxon>
        <taxon>Bacteroidota</taxon>
        <taxon>Sphingobacteriia</taxon>
        <taxon>Sphingobacteriales</taxon>
        <taxon>Sphingobacteriaceae</taxon>
        <taxon>Mucilaginibacter</taxon>
    </lineage>
</organism>
<evidence type="ECO:0000313" key="2">
    <source>
        <dbReference type="Proteomes" id="UP000293331"/>
    </source>
</evidence>
<dbReference type="AlphaFoldDB" id="A0A4Q5LIN8"/>
<dbReference type="EMBL" id="SEWG01000011">
    <property type="protein sequence ID" value="RYU85908.1"/>
    <property type="molecule type" value="Genomic_DNA"/>
</dbReference>
<evidence type="ECO:0000313" key="1">
    <source>
        <dbReference type="EMBL" id="RYU85908.1"/>
    </source>
</evidence>
<protein>
    <submittedName>
        <fullName evidence="1">Uncharacterized protein</fullName>
    </submittedName>
</protein>
<proteinExistence type="predicted"/>
<keyword evidence="2" id="KW-1185">Reference proteome</keyword>
<accession>A0A4Q5LIN8</accession>
<comment type="caution">
    <text evidence="1">The sequence shown here is derived from an EMBL/GenBank/DDBJ whole genome shotgun (WGS) entry which is preliminary data.</text>
</comment>
<dbReference type="RefSeq" id="WP_129878248.1">
    <property type="nucleotide sequence ID" value="NZ_SEWG01000011.1"/>
</dbReference>
<name>A0A4Q5LIN8_9SPHI</name>